<evidence type="ECO:0000256" key="5">
    <source>
        <dbReference type="ARBA" id="ARBA00022801"/>
    </source>
</evidence>
<comment type="caution">
    <text evidence="12">The sequence shown here is derived from an EMBL/GenBank/DDBJ whole genome shotgun (WGS) entry which is preliminary data.</text>
</comment>
<dbReference type="PROSITE" id="PS01155">
    <property type="entry name" value="ENDONUCLEASE_III_2"/>
    <property type="match status" value="1"/>
</dbReference>
<feature type="binding site" evidence="10">
    <location>
        <position position="199"/>
    </location>
    <ligand>
        <name>[4Fe-4S] cluster</name>
        <dbReference type="ChEBI" id="CHEBI:49883"/>
    </ligand>
</feature>
<keyword evidence="2 10" id="KW-0004">4Fe-4S</keyword>
<feature type="binding site" evidence="10">
    <location>
        <position position="205"/>
    </location>
    <ligand>
        <name>[4Fe-4S] cluster</name>
        <dbReference type="ChEBI" id="CHEBI:49883"/>
    </ligand>
</feature>
<dbReference type="Pfam" id="PF10576">
    <property type="entry name" value="EndIII_4Fe-2S"/>
    <property type="match status" value="1"/>
</dbReference>
<comment type="catalytic activity">
    <reaction evidence="10">
        <text>2'-deoxyribonucleotide-(2'-deoxyribose 5'-phosphate)-2'-deoxyribonucleotide-DNA = a 3'-end 2'-deoxyribonucleotide-(2,3-dehydro-2,3-deoxyribose 5'-phosphate)-DNA + a 5'-end 5'-phospho-2'-deoxyribonucleoside-DNA + H(+)</text>
        <dbReference type="Rhea" id="RHEA:66592"/>
        <dbReference type="Rhea" id="RHEA-COMP:13180"/>
        <dbReference type="Rhea" id="RHEA-COMP:16897"/>
        <dbReference type="Rhea" id="RHEA-COMP:17067"/>
        <dbReference type="ChEBI" id="CHEBI:15378"/>
        <dbReference type="ChEBI" id="CHEBI:136412"/>
        <dbReference type="ChEBI" id="CHEBI:157695"/>
        <dbReference type="ChEBI" id="CHEBI:167181"/>
        <dbReference type="EC" id="4.2.99.18"/>
    </reaction>
</comment>
<dbReference type="PANTHER" id="PTHR10359:SF18">
    <property type="entry name" value="ENDONUCLEASE III"/>
    <property type="match status" value="1"/>
</dbReference>
<dbReference type="HAMAP" id="MF_00942">
    <property type="entry name" value="Nth"/>
    <property type="match status" value="1"/>
</dbReference>
<dbReference type="InterPro" id="IPR005759">
    <property type="entry name" value="Nth"/>
</dbReference>
<dbReference type="Proteomes" id="UP000614200">
    <property type="component" value="Unassembled WGS sequence"/>
</dbReference>
<evidence type="ECO:0000259" key="11">
    <source>
        <dbReference type="SMART" id="SM00478"/>
    </source>
</evidence>
<evidence type="ECO:0000256" key="2">
    <source>
        <dbReference type="ARBA" id="ARBA00022485"/>
    </source>
</evidence>
<dbReference type="InterPro" id="IPR023170">
    <property type="entry name" value="HhH_base_excis_C"/>
</dbReference>
<proteinExistence type="inferred from homology"/>
<organism evidence="12 13">
    <name type="scientific">Fusibacter ferrireducens</name>
    <dbReference type="NCBI Taxonomy" id="2785058"/>
    <lineage>
        <taxon>Bacteria</taxon>
        <taxon>Bacillati</taxon>
        <taxon>Bacillota</taxon>
        <taxon>Clostridia</taxon>
        <taxon>Eubacteriales</taxon>
        <taxon>Eubacteriales Family XII. Incertae Sedis</taxon>
        <taxon>Fusibacter</taxon>
    </lineage>
</organism>
<dbReference type="InterPro" id="IPR003651">
    <property type="entry name" value="Endonuclease3_FeS-loop_motif"/>
</dbReference>
<keyword evidence="8 10" id="KW-0234">DNA repair</keyword>
<feature type="binding site" evidence="10">
    <location>
        <position position="189"/>
    </location>
    <ligand>
        <name>[4Fe-4S] cluster</name>
        <dbReference type="ChEBI" id="CHEBI:49883"/>
    </ligand>
</feature>
<dbReference type="InterPro" id="IPR004035">
    <property type="entry name" value="Endouclease-III_FeS-bd_BS"/>
</dbReference>
<dbReference type="InterPro" id="IPR011257">
    <property type="entry name" value="DNA_glycosylase"/>
</dbReference>
<dbReference type="PIRSF" id="PIRSF001435">
    <property type="entry name" value="Nth"/>
    <property type="match status" value="1"/>
</dbReference>
<gene>
    <name evidence="10 12" type="primary">nth</name>
    <name evidence="12" type="ORF">ISU02_13020</name>
</gene>
<dbReference type="CDD" id="cd00056">
    <property type="entry name" value="ENDO3c"/>
    <property type="match status" value="1"/>
</dbReference>
<keyword evidence="9 10" id="KW-0326">Glycosidase</keyword>
<dbReference type="Pfam" id="PF00633">
    <property type="entry name" value="HHH"/>
    <property type="match status" value="1"/>
</dbReference>
<evidence type="ECO:0000256" key="6">
    <source>
        <dbReference type="ARBA" id="ARBA00023004"/>
    </source>
</evidence>
<dbReference type="EMBL" id="JADKNH010000007">
    <property type="protein sequence ID" value="MBF4694035.1"/>
    <property type="molecule type" value="Genomic_DNA"/>
</dbReference>
<evidence type="ECO:0000256" key="7">
    <source>
        <dbReference type="ARBA" id="ARBA00023014"/>
    </source>
</evidence>
<evidence type="ECO:0000256" key="4">
    <source>
        <dbReference type="ARBA" id="ARBA00022763"/>
    </source>
</evidence>
<keyword evidence="5 10" id="KW-0378">Hydrolase</keyword>
<evidence type="ECO:0000256" key="8">
    <source>
        <dbReference type="ARBA" id="ARBA00023204"/>
    </source>
</evidence>
<dbReference type="GO" id="GO:0004519">
    <property type="term" value="F:endonuclease activity"/>
    <property type="evidence" value="ECO:0007669"/>
    <property type="project" value="UniProtKB-KW"/>
</dbReference>
<keyword evidence="6 10" id="KW-0408">Iron</keyword>
<evidence type="ECO:0000256" key="3">
    <source>
        <dbReference type="ARBA" id="ARBA00022723"/>
    </source>
</evidence>
<protein>
    <recommendedName>
        <fullName evidence="10">Endonuclease III</fullName>
        <ecNumber evidence="10">4.2.99.18</ecNumber>
    </recommendedName>
    <alternativeName>
        <fullName evidence="10">DNA-(apurinic or apyrimidinic site) lyase</fullName>
    </alternativeName>
</protein>
<comment type="similarity">
    <text evidence="1 10">Belongs to the Nth/MutY family.</text>
</comment>
<dbReference type="Pfam" id="PF00730">
    <property type="entry name" value="HhH-GPD"/>
    <property type="match status" value="1"/>
</dbReference>
<feature type="binding site" evidence="10">
    <location>
        <position position="196"/>
    </location>
    <ligand>
        <name>[4Fe-4S] cluster</name>
        <dbReference type="ChEBI" id="CHEBI:49883"/>
    </ligand>
</feature>
<name>A0ABR9ZVV6_9FIRM</name>
<keyword evidence="4 10" id="KW-0227">DNA damage</keyword>
<dbReference type="InterPro" id="IPR004036">
    <property type="entry name" value="Endonuclease-III-like_CS2"/>
</dbReference>
<keyword evidence="13" id="KW-1185">Reference proteome</keyword>
<dbReference type="EC" id="4.2.99.18" evidence="10"/>
<feature type="domain" description="HhH-GPD" evidence="11">
    <location>
        <begin position="40"/>
        <end position="187"/>
    </location>
</feature>
<evidence type="ECO:0000256" key="9">
    <source>
        <dbReference type="ARBA" id="ARBA00023295"/>
    </source>
</evidence>
<dbReference type="InterPro" id="IPR000445">
    <property type="entry name" value="HhH_motif"/>
</dbReference>
<keyword evidence="7 10" id="KW-0411">Iron-sulfur</keyword>
<dbReference type="PANTHER" id="PTHR10359">
    <property type="entry name" value="A/G-SPECIFIC ADENINE GLYCOSYLASE/ENDONUCLEASE III"/>
    <property type="match status" value="1"/>
</dbReference>
<dbReference type="SMART" id="SM00525">
    <property type="entry name" value="FES"/>
    <property type="match status" value="1"/>
</dbReference>
<dbReference type="SUPFAM" id="SSF48150">
    <property type="entry name" value="DNA-glycosylase"/>
    <property type="match status" value="1"/>
</dbReference>
<comment type="function">
    <text evidence="10">DNA repair enzyme that has both DNA N-glycosylase activity and AP-lyase activity. The DNA N-glycosylase activity releases various damaged pyrimidines from DNA by cleaving the N-glycosidic bond, leaving an AP (apurinic/apyrimidinic) site. The AP-lyase activity cleaves the phosphodiester bond 3' to the AP site by a beta-elimination, leaving a 3'-terminal unsaturated sugar and a product with a terminal 5'-phosphate.</text>
</comment>
<evidence type="ECO:0000313" key="13">
    <source>
        <dbReference type="Proteomes" id="UP000614200"/>
    </source>
</evidence>
<keyword evidence="10" id="KW-0238">DNA-binding</keyword>
<dbReference type="PROSITE" id="PS00764">
    <property type="entry name" value="ENDONUCLEASE_III_1"/>
    <property type="match status" value="1"/>
</dbReference>
<dbReference type="InterPro" id="IPR003265">
    <property type="entry name" value="HhH-GPD_domain"/>
</dbReference>
<dbReference type="RefSeq" id="WP_194702268.1">
    <property type="nucleotide sequence ID" value="NZ_JADKNH010000007.1"/>
</dbReference>
<keyword evidence="10" id="KW-0456">Lyase</keyword>
<keyword evidence="3 10" id="KW-0479">Metal-binding</keyword>
<evidence type="ECO:0000256" key="1">
    <source>
        <dbReference type="ARBA" id="ARBA00008343"/>
    </source>
</evidence>
<accession>A0ABR9ZVV6</accession>
<evidence type="ECO:0000313" key="12">
    <source>
        <dbReference type="EMBL" id="MBF4694035.1"/>
    </source>
</evidence>
<dbReference type="NCBIfam" id="TIGR01083">
    <property type="entry name" value="nth"/>
    <property type="match status" value="1"/>
</dbReference>
<dbReference type="SMART" id="SM00478">
    <property type="entry name" value="ENDO3c"/>
    <property type="match status" value="1"/>
</dbReference>
<comment type="cofactor">
    <cofactor evidence="10">
        <name>[4Fe-4S] cluster</name>
        <dbReference type="ChEBI" id="CHEBI:49883"/>
    </cofactor>
    <text evidence="10">Binds 1 [4Fe-4S] cluster.</text>
</comment>
<keyword evidence="12" id="KW-0540">Nuclease</keyword>
<keyword evidence="12" id="KW-0255">Endonuclease</keyword>
<dbReference type="Gene3D" id="1.10.340.30">
    <property type="entry name" value="Hypothetical protein, domain 2"/>
    <property type="match status" value="1"/>
</dbReference>
<sequence>MKLTKKQTMEVIEQLLELYPDASPELDFRTPYELLIAVILSAQCTDVRVNMVTKVLFEKANTPALMCQLEIEELERIIKPCGLYKNKSKNIWATSEMIMNDFNGAVPESIELLMTLPGVGKKTANVVVSNAFGIPAIAVDTHVFRVSNRIGIVSAKTVEDTENQLMKKIDRALWTKSHHLLIFHGRRVCKARKPLCEACPLTSNCVYYKRSVL</sequence>
<evidence type="ECO:0000256" key="10">
    <source>
        <dbReference type="HAMAP-Rule" id="MF_00942"/>
    </source>
</evidence>
<reference evidence="12 13" key="1">
    <citation type="submission" date="2020-11" db="EMBL/GenBank/DDBJ databases">
        <title>Fusibacter basophilias sp. nov.</title>
        <authorList>
            <person name="Qiu D."/>
        </authorList>
    </citation>
    <scope>NUCLEOTIDE SEQUENCE [LARGE SCALE GENOMIC DNA]</scope>
    <source>
        <strain evidence="12 13">Q10-2</strain>
    </source>
</reference>
<dbReference type="Gene3D" id="1.10.1670.10">
    <property type="entry name" value="Helix-hairpin-Helix base-excision DNA repair enzymes (C-terminal)"/>
    <property type="match status" value="1"/>
</dbReference>